<feature type="region of interest" description="Disordered" evidence="1">
    <location>
        <begin position="81"/>
        <end position="100"/>
    </location>
</feature>
<evidence type="ECO:0000259" key="2">
    <source>
        <dbReference type="Pfam" id="PF07238"/>
    </source>
</evidence>
<dbReference type="EMBL" id="AZHX01000794">
    <property type="protein sequence ID" value="ETX06057.1"/>
    <property type="molecule type" value="Genomic_DNA"/>
</dbReference>
<gene>
    <name evidence="3" type="ORF">ETSY2_19395</name>
</gene>
<dbReference type="SUPFAM" id="SSF141371">
    <property type="entry name" value="PilZ domain-like"/>
    <property type="match status" value="1"/>
</dbReference>
<keyword evidence="4" id="KW-1185">Reference proteome</keyword>
<dbReference type="InterPro" id="IPR009875">
    <property type="entry name" value="PilZ_domain"/>
</dbReference>
<comment type="caution">
    <text evidence="3">The sequence shown here is derived from an EMBL/GenBank/DDBJ whole genome shotgun (WGS) entry which is preliminary data.</text>
</comment>
<dbReference type="Gene3D" id="2.40.10.220">
    <property type="entry name" value="predicted glycosyltransferase like domains"/>
    <property type="match status" value="1"/>
</dbReference>
<feature type="compositionally biased region" description="Polar residues" evidence="1">
    <location>
        <begin position="81"/>
        <end position="92"/>
    </location>
</feature>
<dbReference type="AlphaFoldDB" id="W4M8U5"/>
<evidence type="ECO:0000256" key="1">
    <source>
        <dbReference type="SAM" id="MobiDB-lite"/>
    </source>
</evidence>
<organism evidence="3 4">
    <name type="scientific">Candidatus Entotheonella gemina</name>
    <dbReference type="NCBI Taxonomy" id="1429439"/>
    <lineage>
        <taxon>Bacteria</taxon>
        <taxon>Pseudomonadati</taxon>
        <taxon>Nitrospinota/Tectimicrobiota group</taxon>
        <taxon>Candidatus Tectimicrobiota</taxon>
        <taxon>Candidatus Entotheonellia</taxon>
        <taxon>Candidatus Entotheonellales</taxon>
        <taxon>Candidatus Entotheonellaceae</taxon>
        <taxon>Candidatus Entotheonella</taxon>
    </lineage>
</organism>
<proteinExistence type="predicted"/>
<feature type="domain" description="PilZ" evidence="2">
    <location>
        <begin position="96"/>
        <end position="195"/>
    </location>
</feature>
<dbReference type="Pfam" id="PF07238">
    <property type="entry name" value="PilZ"/>
    <property type="match status" value="1"/>
</dbReference>
<accession>W4M8U5</accession>
<protein>
    <recommendedName>
        <fullName evidence="2">PilZ domain-containing protein</fullName>
    </recommendedName>
</protein>
<name>W4M8U5_9BACT</name>
<dbReference type="GO" id="GO:0035438">
    <property type="term" value="F:cyclic-di-GMP binding"/>
    <property type="evidence" value="ECO:0007669"/>
    <property type="project" value="InterPro"/>
</dbReference>
<evidence type="ECO:0000313" key="4">
    <source>
        <dbReference type="Proteomes" id="UP000019140"/>
    </source>
</evidence>
<evidence type="ECO:0000313" key="3">
    <source>
        <dbReference type="EMBL" id="ETX06057.1"/>
    </source>
</evidence>
<reference evidence="3 4" key="1">
    <citation type="journal article" date="2014" name="Nature">
        <title>An environmental bacterial taxon with a large and distinct metabolic repertoire.</title>
        <authorList>
            <person name="Wilson M.C."/>
            <person name="Mori T."/>
            <person name="Ruckert C."/>
            <person name="Uria A.R."/>
            <person name="Helf M.J."/>
            <person name="Takada K."/>
            <person name="Gernert C."/>
            <person name="Steffens U.A."/>
            <person name="Heycke N."/>
            <person name="Schmitt S."/>
            <person name="Rinke C."/>
            <person name="Helfrich E.J."/>
            <person name="Brachmann A.O."/>
            <person name="Gurgui C."/>
            <person name="Wakimoto T."/>
            <person name="Kracht M."/>
            <person name="Crusemann M."/>
            <person name="Hentschel U."/>
            <person name="Abe I."/>
            <person name="Matsunaga S."/>
            <person name="Kalinowski J."/>
            <person name="Takeyama H."/>
            <person name="Piel J."/>
        </authorList>
    </citation>
    <scope>NUCLEOTIDE SEQUENCE [LARGE SCALE GENOMIC DNA]</scope>
    <source>
        <strain evidence="4">TSY2</strain>
    </source>
</reference>
<dbReference type="Proteomes" id="UP000019140">
    <property type="component" value="Unassembled WGS sequence"/>
</dbReference>
<dbReference type="HOGENOM" id="CLU_1381899_0_0_7"/>
<sequence>MLRAILLCQREFPPEEPFSASLFCQYLATAIPEVHLPHETRLTLLRTLRQTASEQNVNRKTQVIQLPVEHQEELLVKATKKPQTTLEVSNGQRSRERRQYPRKSVQLPGHYWAELDDTPTGNIVITDLSLGGACFRVLSAHELKNKESLPLEFKLDDDAVTTILQNVQIRWIKGDYIGVQWLDRTMVHSALRKYLSA</sequence>